<dbReference type="NCBIfam" id="TIGR01251">
    <property type="entry name" value="ribP_PPkin"/>
    <property type="match status" value="1"/>
</dbReference>
<dbReference type="CDD" id="cd06223">
    <property type="entry name" value="PRTases_typeI"/>
    <property type="match status" value="1"/>
</dbReference>
<dbReference type="GO" id="GO:0016301">
    <property type="term" value="F:kinase activity"/>
    <property type="evidence" value="ECO:0007669"/>
    <property type="project" value="UniProtKB-KW"/>
</dbReference>
<dbReference type="InterPro" id="IPR000836">
    <property type="entry name" value="PRTase_dom"/>
</dbReference>
<organism evidence="5 6">
    <name type="scientific">Mariprofundus erugo</name>
    <dbReference type="NCBI Taxonomy" id="2528639"/>
    <lineage>
        <taxon>Bacteria</taxon>
        <taxon>Pseudomonadati</taxon>
        <taxon>Pseudomonadota</taxon>
        <taxon>Candidatius Mariprofundia</taxon>
        <taxon>Mariprofundales</taxon>
        <taxon>Mariprofundaceae</taxon>
        <taxon>Mariprofundus</taxon>
    </lineage>
</organism>
<dbReference type="GO" id="GO:0002189">
    <property type="term" value="C:ribose phosphate diphosphokinase complex"/>
    <property type="evidence" value="ECO:0007669"/>
    <property type="project" value="TreeGrafter"/>
</dbReference>
<keyword evidence="1 2" id="KW-0545">Nucleotide biosynthesis</keyword>
<evidence type="ECO:0000256" key="2">
    <source>
        <dbReference type="RuleBase" id="RU004324"/>
    </source>
</evidence>
<comment type="caution">
    <text evidence="5">The sequence shown here is derived from an EMBL/GenBank/DDBJ whole genome shotgun (WGS) entry which is preliminary data.</text>
</comment>
<dbReference type="RefSeq" id="WP_138238761.1">
    <property type="nucleotide sequence ID" value="NZ_VBRY01000004.1"/>
</dbReference>
<evidence type="ECO:0000256" key="1">
    <source>
        <dbReference type="ARBA" id="ARBA00022727"/>
    </source>
</evidence>
<dbReference type="AlphaFoldDB" id="A0A5R9GRZ8"/>
<dbReference type="PANTHER" id="PTHR10210">
    <property type="entry name" value="RIBOSE-PHOSPHATE DIPHOSPHOKINASE FAMILY MEMBER"/>
    <property type="match status" value="1"/>
</dbReference>
<protein>
    <submittedName>
        <fullName evidence="5">Ribose-phosphate diphosphokinase</fullName>
        <ecNumber evidence="5">2.7.6.1</ecNumber>
    </submittedName>
</protein>
<evidence type="ECO:0000259" key="3">
    <source>
        <dbReference type="Pfam" id="PF00156"/>
    </source>
</evidence>
<dbReference type="NCBIfam" id="NF005537">
    <property type="entry name" value="PRK07199.1"/>
    <property type="match status" value="1"/>
</dbReference>
<dbReference type="Proteomes" id="UP000306585">
    <property type="component" value="Unassembled WGS sequence"/>
</dbReference>
<keyword evidence="5" id="KW-0808">Transferase</keyword>
<dbReference type="InterPro" id="IPR005946">
    <property type="entry name" value="Rib-P_diPkinase"/>
</dbReference>
<comment type="similarity">
    <text evidence="2">Belongs to the ribose-phosphate pyrophosphokinase family.</text>
</comment>
<dbReference type="SUPFAM" id="SSF53271">
    <property type="entry name" value="PRTase-like"/>
    <property type="match status" value="1"/>
</dbReference>
<name>A0A5R9GRZ8_9PROT</name>
<dbReference type="InterPro" id="IPR029099">
    <property type="entry name" value="Pribosyltran_N"/>
</dbReference>
<feature type="domain" description="Phosphoribosyltransferase" evidence="3">
    <location>
        <begin position="144"/>
        <end position="252"/>
    </location>
</feature>
<evidence type="ECO:0000259" key="4">
    <source>
        <dbReference type="Pfam" id="PF13793"/>
    </source>
</evidence>
<dbReference type="InterPro" id="IPR029057">
    <property type="entry name" value="PRTase-like"/>
</dbReference>
<proteinExistence type="inferred from homology"/>
<dbReference type="Gene3D" id="3.40.50.2020">
    <property type="match status" value="2"/>
</dbReference>
<gene>
    <name evidence="5" type="primary">prs</name>
    <name evidence="5" type="ORF">FEF65_05295</name>
</gene>
<dbReference type="Pfam" id="PF13793">
    <property type="entry name" value="Pribosyltran_N"/>
    <property type="match status" value="1"/>
</dbReference>
<dbReference type="PANTHER" id="PTHR10210:SF41">
    <property type="entry name" value="RIBOSE-PHOSPHATE PYROPHOSPHOKINASE 1, CHLOROPLASTIC"/>
    <property type="match status" value="1"/>
</dbReference>
<dbReference type="GO" id="GO:0006164">
    <property type="term" value="P:purine nucleotide biosynthetic process"/>
    <property type="evidence" value="ECO:0007669"/>
    <property type="project" value="TreeGrafter"/>
</dbReference>
<feature type="domain" description="Ribose-phosphate pyrophosphokinase N-terminal" evidence="4">
    <location>
        <begin position="28"/>
        <end position="119"/>
    </location>
</feature>
<sequence>MKVLTFPDGEVQAARLADALSHGDAGVISYALIEVHRFPDGESRVMVPTPLPEQVVIFCSLDRPEGKLIELLLAASAARDQGVKRLILVVPYLCYMRQDKAFHAGEAVSQRVIGKLLADAFDVVMTVDPHLHRVHQLQEAVPAATAIALSATGLMADFLQEHVERPWLLGPDAESRQWVEAIAAGHGFDVGVAEKERLGDSNVHVHLPGGANVAGRNVVLVDDVASTGRTLLAAAEAARAAGAASVSAVVTHALFAGDAWSKLRHAGFDHIWSTDSISHSSNVICLAPLLADAIQAV</sequence>
<evidence type="ECO:0000313" key="5">
    <source>
        <dbReference type="EMBL" id="TLS67865.1"/>
    </source>
</evidence>
<evidence type="ECO:0000313" key="6">
    <source>
        <dbReference type="Proteomes" id="UP000306585"/>
    </source>
</evidence>
<dbReference type="SMART" id="SM01400">
    <property type="entry name" value="Pribosyltran_N"/>
    <property type="match status" value="1"/>
</dbReference>
<keyword evidence="6" id="KW-1185">Reference proteome</keyword>
<dbReference type="GO" id="GO:0006015">
    <property type="term" value="P:5-phosphoribose 1-diphosphate biosynthetic process"/>
    <property type="evidence" value="ECO:0007669"/>
    <property type="project" value="TreeGrafter"/>
</dbReference>
<dbReference type="EMBL" id="VBRY01000004">
    <property type="protein sequence ID" value="TLS67865.1"/>
    <property type="molecule type" value="Genomic_DNA"/>
</dbReference>
<keyword evidence="5" id="KW-0418">Kinase</keyword>
<dbReference type="GO" id="GO:0005737">
    <property type="term" value="C:cytoplasm"/>
    <property type="evidence" value="ECO:0007669"/>
    <property type="project" value="TreeGrafter"/>
</dbReference>
<reference evidence="5 6" key="1">
    <citation type="journal article" date="2019" name="Appl. Environ. Microbiol.">
        <title>Environmental Evidence and Genomic Insight of Iron-oxidizing Bacteria Preference Towards More Corrosion Resistant Stainless Steel at Higher Salinities.</title>
        <authorList>
            <person name="Garrison C.E."/>
            <person name="Price K.A."/>
            <person name="Field E.K."/>
        </authorList>
    </citation>
    <scope>NUCLEOTIDE SEQUENCE [LARGE SCALE GENOMIC DNA]</scope>
    <source>
        <strain evidence="5 6">P3</strain>
    </source>
</reference>
<dbReference type="GO" id="GO:0000287">
    <property type="term" value="F:magnesium ion binding"/>
    <property type="evidence" value="ECO:0007669"/>
    <property type="project" value="InterPro"/>
</dbReference>
<dbReference type="GO" id="GO:0004749">
    <property type="term" value="F:ribose phosphate diphosphokinase activity"/>
    <property type="evidence" value="ECO:0007669"/>
    <property type="project" value="UniProtKB-EC"/>
</dbReference>
<dbReference type="Pfam" id="PF00156">
    <property type="entry name" value="Pribosyltran"/>
    <property type="match status" value="1"/>
</dbReference>
<accession>A0A5R9GRZ8</accession>
<dbReference type="EC" id="2.7.6.1" evidence="5"/>